<comment type="caution">
    <text evidence="6">The sequence shown here is derived from an EMBL/GenBank/DDBJ whole genome shotgun (WGS) entry which is preliminary data.</text>
</comment>
<evidence type="ECO:0000313" key="6">
    <source>
        <dbReference type="EMBL" id="TFB78716.1"/>
    </source>
</evidence>
<proteinExistence type="inferred from homology"/>
<keyword evidence="7" id="KW-1185">Reference proteome</keyword>
<protein>
    <recommendedName>
        <fullName evidence="3">GTP cyclohydrolase 1 type 2 homolog</fullName>
    </recommendedName>
</protein>
<accession>A0A4R8V8T7</accession>
<dbReference type="OrthoDB" id="9795763at2"/>
<feature type="binding site" evidence="5">
    <location>
        <position position="72"/>
    </location>
    <ligand>
        <name>a divalent metal cation</name>
        <dbReference type="ChEBI" id="CHEBI:60240"/>
        <label>1</label>
    </ligand>
</feature>
<feature type="binding site" evidence="5">
    <location>
        <position position="242"/>
    </location>
    <ligand>
        <name>a divalent metal cation</name>
        <dbReference type="ChEBI" id="CHEBI:60240"/>
        <label>1</label>
    </ligand>
</feature>
<sequence length="278" mass="29097">MSEKAAGDITVSDLVRIAGQLWPLSGAEPWDSVGLVSGDLQAAVTGIHLTVDAVPDTADEAIELGAEVLLAHHPLLLRGVTSVAEDRFKGAVVSRLIRGGCALYTAHTNADVVESGTSAVLAGRLGLTDIVPIVEAADGHGGVGRVGTLARPMTLGRLARRLAEFLPPTASGVRVSGDYDAEISRVAVCAGAGDNYLDEAEVQASDVFITSDLRHHPASAFRETARLTGGPALIDVSHWASEWLWLDSAAAELRTALPGVTVTVSELRTDPWDFVIVQ</sequence>
<comment type="subunit">
    <text evidence="2">Homohexamer.</text>
</comment>
<evidence type="ECO:0000256" key="3">
    <source>
        <dbReference type="ARBA" id="ARBA00022112"/>
    </source>
</evidence>
<feature type="binding site" evidence="5">
    <location>
        <position position="111"/>
    </location>
    <ligand>
        <name>a divalent metal cation</name>
        <dbReference type="ChEBI" id="CHEBI:60240"/>
        <label>1</label>
    </ligand>
</feature>
<dbReference type="Proteomes" id="UP000298488">
    <property type="component" value="Unassembled WGS sequence"/>
</dbReference>
<gene>
    <name evidence="6" type="ORF">E3N84_00640</name>
</gene>
<dbReference type="EMBL" id="SOFI01000003">
    <property type="protein sequence ID" value="TFB78716.1"/>
    <property type="molecule type" value="Genomic_DNA"/>
</dbReference>
<name>A0A4R8V8T7_9MICO</name>
<dbReference type="FunFam" id="3.40.1390.30:FF:000001">
    <property type="entry name" value="GTP cyclohydrolase 1 type 2"/>
    <property type="match status" value="1"/>
</dbReference>
<evidence type="ECO:0000256" key="5">
    <source>
        <dbReference type="PIRSR" id="PIRSR602678-1"/>
    </source>
</evidence>
<dbReference type="NCBIfam" id="TIGR00486">
    <property type="entry name" value="YbgI_SA1388"/>
    <property type="match status" value="1"/>
</dbReference>
<dbReference type="GO" id="GO:0005737">
    <property type="term" value="C:cytoplasm"/>
    <property type="evidence" value="ECO:0007669"/>
    <property type="project" value="TreeGrafter"/>
</dbReference>
<dbReference type="InterPro" id="IPR002678">
    <property type="entry name" value="DUF34/NIF3"/>
</dbReference>
<dbReference type="PANTHER" id="PTHR13799">
    <property type="entry name" value="NGG1 INTERACTING FACTOR 3"/>
    <property type="match status" value="1"/>
</dbReference>
<dbReference type="Pfam" id="PF01784">
    <property type="entry name" value="DUF34_NIF3"/>
    <property type="match status" value="1"/>
</dbReference>
<evidence type="ECO:0000256" key="1">
    <source>
        <dbReference type="ARBA" id="ARBA00006964"/>
    </source>
</evidence>
<dbReference type="InterPro" id="IPR036069">
    <property type="entry name" value="DUF34/NIF3_sf"/>
</dbReference>
<evidence type="ECO:0000313" key="7">
    <source>
        <dbReference type="Proteomes" id="UP000298488"/>
    </source>
</evidence>
<reference evidence="6 7" key="1">
    <citation type="submission" date="2019-03" db="EMBL/GenBank/DDBJ databases">
        <title>Genomics of glacier-inhabiting Cryobacterium strains.</title>
        <authorList>
            <person name="Liu Q."/>
            <person name="Xin Y.-H."/>
        </authorList>
    </citation>
    <scope>NUCLEOTIDE SEQUENCE [LARGE SCALE GENOMIC DNA]</scope>
    <source>
        <strain evidence="6 7">CGMCC 1.10440</strain>
    </source>
</reference>
<feature type="binding site" evidence="5">
    <location>
        <position position="238"/>
    </location>
    <ligand>
        <name>a divalent metal cation</name>
        <dbReference type="ChEBI" id="CHEBI:60240"/>
        <label>1</label>
    </ligand>
</feature>
<keyword evidence="4 5" id="KW-0479">Metal-binding</keyword>
<comment type="similarity">
    <text evidence="1">Belongs to the GTP cyclohydrolase I type 2/NIF3 family.</text>
</comment>
<dbReference type="AlphaFoldDB" id="A0A4R8V8T7"/>
<dbReference type="SUPFAM" id="SSF102705">
    <property type="entry name" value="NIF3 (NGG1p interacting factor 3)-like"/>
    <property type="match status" value="1"/>
</dbReference>
<feature type="binding site" evidence="5">
    <location>
        <position position="73"/>
    </location>
    <ligand>
        <name>a divalent metal cation</name>
        <dbReference type="ChEBI" id="CHEBI:60240"/>
        <label>1</label>
    </ligand>
</feature>
<organism evidence="6 7">
    <name type="scientific">Terrimesophilobacter mesophilus</name>
    <dbReference type="NCBI Taxonomy" id="433647"/>
    <lineage>
        <taxon>Bacteria</taxon>
        <taxon>Bacillati</taxon>
        <taxon>Actinomycetota</taxon>
        <taxon>Actinomycetes</taxon>
        <taxon>Micrococcales</taxon>
        <taxon>Microbacteriaceae</taxon>
        <taxon>Terrimesophilobacter</taxon>
    </lineage>
</organism>
<dbReference type="PANTHER" id="PTHR13799:SF14">
    <property type="entry name" value="GTP CYCLOHYDROLASE 1 TYPE 2 HOMOLOG"/>
    <property type="match status" value="1"/>
</dbReference>
<dbReference type="RefSeq" id="WP_104094593.1">
    <property type="nucleotide sequence ID" value="NZ_JACHBP010000001.1"/>
</dbReference>
<dbReference type="Gene3D" id="3.40.1390.30">
    <property type="entry name" value="NIF3 (NGG1p interacting factor 3)-like"/>
    <property type="match status" value="2"/>
</dbReference>
<evidence type="ECO:0000256" key="2">
    <source>
        <dbReference type="ARBA" id="ARBA00011643"/>
    </source>
</evidence>
<dbReference type="GO" id="GO:0046872">
    <property type="term" value="F:metal ion binding"/>
    <property type="evidence" value="ECO:0007669"/>
    <property type="project" value="UniProtKB-KW"/>
</dbReference>
<evidence type="ECO:0000256" key="4">
    <source>
        <dbReference type="ARBA" id="ARBA00022723"/>
    </source>
</evidence>